<reference evidence="3" key="1">
    <citation type="submission" date="2018-03" db="EMBL/GenBank/DDBJ databases">
        <title>Bacteriophage NCPPB3778 and a type I-E CRISPR drive the evolution of the US Biological Select Agent, Rathayibacter toxicus.</title>
        <authorList>
            <person name="Davis E.W.II."/>
            <person name="Tabima J.F."/>
            <person name="Weisberg A.J."/>
            <person name="Dantas Lopes L."/>
            <person name="Wiseman M.S."/>
            <person name="Wiseman M.S."/>
            <person name="Pupko T."/>
            <person name="Belcher M.S."/>
            <person name="Sechler A.J."/>
            <person name="Tancos M.A."/>
            <person name="Schroeder B.K."/>
            <person name="Murray T.D."/>
            <person name="Luster D.G."/>
            <person name="Schneider W.L."/>
            <person name="Rogers E."/>
            <person name="Andreote F.D."/>
            <person name="Grunwald N.J."/>
            <person name="Putnam M.L."/>
            <person name="Chang J.H."/>
        </authorList>
    </citation>
    <scope>NUCLEOTIDE SEQUENCE [LARGE SCALE GENOMIC DNA]</scope>
    <source>
        <strain evidence="3">DSM 15932</strain>
    </source>
</reference>
<dbReference type="InterPro" id="IPR001509">
    <property type="entry name" value="Epimerase_deHydtase"/>
</dbReference>
<dbReference type="KEGG" id="rfs:C1I64_06145"/>
<dbReference type="EMBL" id="CP028137">
    <property type="protein sequence ID" value="AZZ51668.1"/>
    <property type="molecule type" value="Genomic_DNA"/>
</dbReference>
<dbReference type="GO" id="GO:0004029">
    <property type="term" value="F:aldehyde dehydrogenase (NAD+) activity"/>
    <property type="evidence" value="ECO:0007669"/>
    <property type="project" value="TreeGrafter"/>
</dbReference>
<gene>
    <name evidence="2" type="ORF">C1I64_06145</name>
</gene>
<dbReference type="RefSeq" id="WP_127886567.1">
    <property type="nucleotide sequence ID" value="NZ_CP028137.1"/>
</dbReference>
<sequence>MRILLTGAPGAIGLAVTEDLVAHGHEVLGLARSESAVRRVLDAGGEPLRGELADLELLADTARAADGAIHLAFSNDFSDLERSIAEEGAAMDAIGAALVGTGKPFSLVSGTTFSAGAVATEHDPLTTTGPVGGRGVNAARVLGLATQGVRTTAVRLPRSVHERDIAYGFAGLLIQAAQRSGVSAYVGDGGQRWPAVHRRDAASLFRLMIERGEAGTAVNAVADEGDTMLAIATVIGRRLGLPVEQVPAETFGPLGEIFAMDQPASSAWTRSTYGWAPTHPSLLADLEAGDYPTRS</sequence>
<dbReference type="GO" id="GO:0005737">
    <property type="term" value="C:cytoplasm"/>
    <property type="evidence" value="ECO:0007669"/>
    <property type="project" value="TreeGrafter"/>
</dbReference>
<dbReference type="Pfam" id="PF01370">
    <property type="entry name" value="Epimerase"/>
    <property type="match status" value="1"/>
</dbReference>
<protein>
    <submittedName>
        <fullName evidence="2">3-beta hydroxysteroid dehydrogenase</fullName>
    </submittedName>
</protein>
<dbReference type="PANTHER" id="PTHR48079">
    <property type="entry name" value="PROTEIN YEEZ"/>
    <property type="match status" value="1"/>
</dbReference>
<proteinExistence type="predicted"/>
<name>A0A3Q9UZ26_9MICO</name>
<dbReference type="SUPFAM" id="SSF51735">
    <property type="entry name" value="NAD(P)-binding Rossmann-fold domains"/>
    <property type="match status" value="1"/>
</dbReference>
<evidence type="ECO:0000313" key="3">
    <source>
        <dbReference type="Proteomes" id="UP000285317"/>
    </source>
</evidence>
<organism evidence="2 3">
    <name type="scientific">Rathayibacter festucae DSM 15932</name>
    <dbReference type="NCBI Taxonomy" id="1328866"/>
    <lineage>
        <taxon>Bacteria</taxon>
        <taxon>Bacillati</taxon>
        <taxon>Actinomycetota</taxon>
        <taxon>Actinomycetes</taxon>
        <taxon>Micrococcales</taxon>
        <taxon>Microbacteriaceae</taxon>
        <taxon>Rathayibacter</taxon>
    </lineage>
</organism>
<dbReference type="InterPro" id="IPR036291">
    <property type="entry name" value="NAD(P)-bd_dom_sf"/>
</dbReference>
<evidence type="ECO:0000259" key="1">
    <source>
        <dbReference type="Pfam" id="PF01370"/>
    </source>
</evidence>
<evidence type="ECO:0000313" key="2">
    <source>
        <dbReference type="EMBL" id="AZZ51668.1"/>
    </source>
</evidence>
<dbReference type="AlphaFoldDB" id="A0A3Q9UZ26"/>
<dbReference type="Gene3D" id="3.40.50.720">
    <property type="entry name" value="NAD(P)-binding Rossmann-like Domain"/>
    <property type="match status" value="1"/>
</dbReference>
<feature type="domain" description="NAD-dependent epimerase/dehydratase" evidence="1">
    <location>
        <begin position="3"/>
        <end position="219"/>
    </location>
</feature>
<accession>A0A3Q9UZ26</accession>
<dbReference type="PANTHER" id="PTHR48079:SF9">
    <property type="entry name" value="PUTATIVE-RELATED"/>
    <property type="match status" value="1"/>
</dbReference>
<dbReference type="InterPro" id="IPR051783">
    <property type="entry name" value="NAD(P)-dependent_oxidoreduct"/>
</dbReference>
<dbReference type="Proteomes" id="UP000285317">
    <property type="component" value="Chromosome"/>
</dbReference>